<comment type="similarity">
    <text evidence="2 10">Belongs to the RNase H family.</text>
</comment>
<dbReference type="Gene3D" id="3.30.420.10">
    <property type="entry name" value="Ribonuclease H-like superfamily/Ribonuclease H"/>
    <property type="match status" value="1"/>
</dbReference>
<sequence>MTITAAADGSSLGNPGPAGWAWFIDDTCWHAGGWPQGTNNQGELMAVLDLLRSTKHRADEELHVLCDSQYVINSITKWMPGWKKRGWKKADGKPVLNADLMRQLDAEMRGRTVRFSWVKGHAGHPLNEAADDAARAVATAYQQHQPIPEGPGFPGLPDAANKASASKTAAAETSAIKKPVNKAPHSGSSAGGTQDALF</sequence>
<evidence type="ECO:0000256" key="11">
    <source>
        <dbReference type="SAM" id="MobiDB-lite"/>
    </source>
</evidence>
<keyword evidence="5 10" id="KW-0540">Nuclease</keyword>
<dbReference type="GO" id="GO:0043137">
    <property type="term" value="P:DNA replication, removal of RNA primer"/>
    <property type="evidence" value="ECO:0007669"/>
    <property type="project" value="TreeGrafter"/>
</dbReference>
<feature type="domain" description="RNase H type-1" evidence="12">
    <location>
        <begin position="1"/>
        <end position="139"/>
    </location>
</feature>
<dbReference type="HAMAP" id="MF_00042">
    <property type="entry name" value="RNase_H"/>
    <property type="match status" value="1"/>
</dbReference>
<proteinExistence type="inferred from homology"/>
<dbReference type="Proteomes" id="UP000248606">
    <property type="component" value="Unassembled WGS sequence"/>
</dbReference>
<dbReference type="InterPro" id="IPR050092">
    <property type="entry name" value="RNase_H"/>
</dbReference>
<dbReference type="GO" id="GO:0003676">
    <property type="term" value="F:nucleic acid binding"/>
    <property type="evidence" value="ECO:0007669"/>
    <property type="project" value="InterPro"/>
</dbReference>
<feature type="binding site" evidence="10">
    <location>
        <position position="43"/>
    </location>
    <ligand>
        <name>Mg(2+)</name>
        <dbReference type="ChEBI" id="CHEBI:18420"/>
        <label>1</label>
    </ligand>
</feature>
<feature type="binding site" evidence="10">
    <location>
        <position position="8"/>
    </location>
    <ligand>
        <name>Mg(2+)</name>
        <dbReference type="ChEBI" id="CHEBI:18420"/>
        <label>2</label>
    </ligand>
</feature>
<dbReference type="PROSITE" id="PS50879">
    <property type="entry name" value="RNASE_H_1"/>
    <property type="match status" value="1"/>
</dbReference>
<keyword evidence="7 10" id="KW-0255">Endonuclease</keyword>
<dbReference type="InterPro" id="IPR022892">
    <property type="entry name" value="RNaseHI"/>
</dbReference>
<evidence type="ECO:0000256" key="5">
    <source>
        <dbReference type="ARBA" id="ARBA00022722"/>
    </source>
</evidence>
<comment type="subunit">
    <text evidence="3 10">Monomer.</text>
</comment>
<comment type="function">
    <text evidence="10">Endonuclease that specifically degrades the RNA of RNA-DNA hybrids.</text>
</comment>
<evidence type="ECO:0000259" key="12">
    <source>
        <dbReference type="PROSITE" id="PS50879"/>
    </source>
</evidence>
<dbReference type="InterPro" id="IPR036397">
    <property type="entry name" value="RNaseH_sf"/>
</dbReference>
<evidence type="ECO:0000256" key="2">
    <source>
        <dbReference type="ARBA" id="ARBA00005300"/>
    </source>
</evidence>
<comment type="subcellular location">
    <subcellularLocation>
        <location evidence="10">Cytoplasm</location>
    </subcellularLocation>
</comment>
<keyword evidence="8 10" id="KW-0378">Hydrolase</keyword>
<dbReference type="EC" id="3.1.26.4" evidence="4 10"/>
<feature type="region of interest" description="Disordered" evidence="11">
    <location>
        <begin position="145"/>
        <end position="198"/>
    </location>
</feature>
<comment type="caution">
    <text evidence="13">The sequence shown here is derived from an EMBL/GenBank/DDBJ whole genome shotgun (WGS) entry which is preliminary data.</text>
</comment>
<feature type="binding site" evidence="10">
    <location>
        <position position="67"/>
    </location>
    <ligand>
        <name>Mg(2+)</name>
        <dbReference type="ChEBI" id="CHEBI:18420"/>
        <label>1</label>
    </ligand>
</feature>
<dbReference type="SUPFAM" id="SSF53098">
    <property type="entry name" value="Ribonuclease H-like"/>
    <property type="match status" value="1"/>
</dbReference>
<evidence type="ECO:0000256" key="9">
    <source>
        <dbReference type="ARBA" id="ARBA00022842"/>
    </source>
</evidence>
<dbReference type="PANTHER" id="PTHR10642">
    <property type="entry name" value="RIBONUCLEASE H1"/>
    <property type="match status" value="1"/>
</dbReference>
<dbReference type="GO" id="GO:0005737">
    <property type="term" value="C:cytoplasm"/>
    <property type="evidence" value="ECO:0007669"/>
    <property type="project" value="UniProtKB-SubCell"/>
</dbReference>
<protein>
    <recommendedName>
        <fullName evidence="4 10">Ribonuclease H</fullName>
        <shortName evidence="10">RNase H</shortName>
        <ecNumber evidence="4 10">3.1.26.4</ecNumber>
    </recommendedName>
</protein>
<dbReference type="RefSeq" id="WP_366664342.1">
    <property type="nucleotide sequence ID" value="NZ_CAKZIO010000013.1"/>
</dbReference>
<name>A0A2W5KGV2_9ACTN</name>
<dbReference type="PANTHER" id="PTHR10642:SF26">
    <property type="entry name" value="RIBONUCLEASE H1"/>
    <property type="match status" value="1"/>
</dbReference>
<dbReference type="CDD" id="cd09278">
    <property type="entry name" value="RNase_HI_prokaryote_like"/>
    <property type="match status" value="1"/>
</dbReference>
<evidence type="ECO:0000256" key="8">
    <source>
        <dbReference type="ARBA" id="ARBA00022801"/>
    </source>
</evidence>
<organism evidence="13 14">
    <name type="scientific">Lawsonella clevelandensis</name>
    <dbReference type="NCBI Taxonomy" id="1528099"/>
    <lineage>
        <taxon>Bacteria</taxon>
        <taxon>Bacillati</taxon>
        <taxon>Actinomycetota</taxon>
        <taxon>Actinomycetes</taxon>
        <taxon>Mycobacteriales</taxon>
        <taxon>Lawsonellaceae</taxon>
        <taxon>Lawsonella</taxon>
    </lineage>
</organism>
<gene>
    <name evidence="10" type="primary">rnhA</name>
    <name evidence="13" type="ORF">DI579_05145</name>
</gene>
<feature type="binding site" evidence="10">
    <location>
        <position position="131"/>
    </location>
    <ligand>
        <name>Mg(2+)</name>
        <dbReference type="ChEBI" id="CHEBI:18420"/>
        <label>2</label>
    </ligand>
</feature>
<dbReference type="Pfam" id="PF00075">
    <property type="entry name" value="RNase_H"/>
    <property type="match status" value="1"/>
</dbReference>
<dbReference type="AlphaFoldDB" id="A0A2W5KGV2"/>
<keyword evidence="6 10" id="KW-0479">Metal-binding</keyword>
<comment type="catalytic activity">
    <reaction evidence="1 10">
        <text>Endonucleolytic cleavage to 5'-phosphomonoester.</text>
        <dbReference type="EC" id="3.1.26.4"/>
    </reaction>
</comment>
<dbReference type="GO" id="GO:0000287">
    <property type="term" value="F:magnesium ion binding"/>
    <property type="evidence" value="ECO:0007669"/>
    <property type="project" value="UniProtKB-UniRule"/>
</dbReference>
<dbReference type="EMBL" id="QFOZ01000007">
    <property type="protein sequence ID" value="PZP88749.1"/>
    <property type="molecule type" value="Genomic_DNA"/>
</dbReference>
<dbReference type="InterPro" id="IPR002156">
    <property type="entry name" value="RNaseH_domain"/>
</dbReference>
<comment type="cofactor">
    <cofactor evidence="10">
        <name>Mg(2+)</name>
        <dbReference type="ChEBI" id="CHEBI:18420"/>
    </cofactor>
    <text evidence="10">Binds 1 Mg(2+) ion per subunit. May bind a second metal ion at a regulatory site, or after substrate binding.</text>
</comment>
<reference evidence="13 14" key="1">
    <citation type="submission" date="2017-08" db="EMBL/GenBank/DDBJ databases">
        <title>Infants hospitalized years apart are colonized by the same room-sourced microbial strains.</title>
        <authorList>
            <person name="Brooks B."/>
            <person name="Olm M.R."/>
            <person name="Firek B.A."/>
            <person name="Baker R."/>
            <person name="Thomas B.C."/>
            <person name="Morowitz M.J."/>
            <person name="Banfield J.F."/>
        </authorList>
    </citation>
    <scope>NUCLEOTIDE SEQUENCE [LARGE SCALE GENOMIC DNA]</scope>
    <source>
        <strain evidence="13">S2_006_000_R1_57</strain>
    </source>
</reference>
<feature type="binding site" evidence="10">
    <location>
        <position position="8"/>
    </location>
    <ligand>
        <name>Mg(2+)</name>
        <dbReference type="ChEBI" id="CHEBI:18420"/>
        <label>1</label>
    </ligand>
</feature>
<evidence type="ECO:0000256" key="3">
    <source>
        <dbReference type="ARBA" id="ARBA00011245"/>
    </source>
</evidence>
<evidence type="ECO:0000256" key="4">
    <source>
        <dbReference type="ARBA" id="ARBA00012180"/>
    </source>
</evidence>
<dbReference type="InterPro" id="IPR012337">
    <property type="entry name" value="RNaseH-like_sf"/>
</dbReference>
<evidence type="ECO:0000256" key="6">
    <source>
        <dbReference type="ARBA" id="ARBA00022723"/>
    </source>
</evidence>
<dbReference type="GO" id="GO:0004523">
    <property type="term" value="F:RNA-DNA hybrid ribonuclease activity"/>
    <property type="evidence" value="ECO:0007669"/>
    <property type="project" value="UniProtKB-UniRule"/>
</dbReference>
<evidence type="ECO:0000256" key="7">
    <source>
        <dbReference type="ARBA" id="ARBA00022759"/>
    </source>
</evidence>
<evidence type="ECO:0000256" key="10">
    <source>
        <dbReference type="HAMAP-Rule" id="MF_00042"/>
    </source>
</evidence>
<evidence type="ECO:0000256" key="1">
    <source>
        <dbReference type="ARBA" id="ARBA00000077"/>
    </source>
</evidence>
<feature type="compositionally biased region" description="Low complexity" evidence="11">
    <location>
        <begin position="159"/>
        <end position="178"/>
    </location>
</feature>
<evidence type="ECO:0000313" key="13">
    <source>
        <dbReference type="EMBL" id="PZP88749.1"/>
    </source>
</evidence>
<keyword evidence="10" id="KW-0963">Cytoplasm</keyword>
<keyword evidence="9 10" id="KW-0460">Magnesium</keyword>
<accession>A0A2W5KGV2</accession>
<evidence type="ECO:0000313" key="14">
    <source>
        <dbReference type="Proteomes" id="UP000248606"/>
    </source>
</evidence>